<keyword evidence="7" id="KW-1185">Reference proteome</keyword>
<organism evidence="6 7">
    <name type="scientific">Solicola gregarius</name>
    <dbReference type="NCBI Taxonomy" id="2908642"/>
    <lineage>
        <taxon>Bacteria</taxon>
        <taxon>Bacillati</taxon>
        <taxon>Actinomycetota</taxon>
        <taxon>Actinomycetes</taxon>
        <taxon>Propionibacteriales</taxon>
        <taxon>Nocardioidaceae</taxon>
        <taxon>Solicola</taxon>
    </lineage>
</organism>
<evidence type="ECO:0000313" key="6">
    <source>
        <dbReference type="EMBL" id="UYM07843.1"/>
    </source>
</evidence>
<dbReference type="PROSITE" id="PS50977">
    <property type="entry name" value="HTH_TETR_2"/>
    <property type="match status" value="1"/>
</dbReference>
<dbReference type="PRINTS" id="PR00455">
    <property type="entry name" value="HTHTETR"/>
</dbReference>
<sequence>MTRTRGRPPSGGREQILRATLDLLREQGVAKLTTRAVAEMAGVSEGSIFYHFGDRAGLLTSAFQHTLGPMRLESDSLDTDVRSALIRISVGVQQFLESGLVVLVAAQADADLRERLAAFMRENDYGPHRGVVAVAAYLGERQAAGDIRADVEPRVVATMLINDAFQRAAVPTLVGHARGRIPRATFVDTLMTMLAPPSGATDPEA</sequence>
<dbReference type="EMBL" id="CP094970">
    <property type="protein sequence ID" value="UYM07843.1"/>
    <property type="molecule type" value="Genomic_DNA"/>
</dbReference>
<keyword evidence="1" id="KW-0805">Transcription regulation</keyword>
<dbReference type="SUPFAM" id="SSF48498">
    <property type="entry name" value="Tetracyclin repressor-like, C-terminal domain"/>
    <property type="match status" value="1"/>
</dbReference>
<accession>A0AA46YPQ0</accession>
<feature type="domain" description="HTH tetR-type" evidence="5">
    <location>
        <begin position="10"/>
        <end position="70"/>
    </location>
</feature>
<reference evidence="6" key="1">
    <citation type="submission" date="2022-01" db="EMBL/GenBank/DDBJ databases">
        <title>Nocardioidaceae gen. sp. A5X3R13.</title>
        <authorList>
            <person name="Lopez Marin M.A."/>
            <person name="Uhlik O."/>
        </authorList>
    </citation>
    <scope>NUCLEOTIDE SEQUENCE</scope>
    <source>
        <strain evidence="6">A5X3R13</strain>
    </source>
</reference>
<evidence type="ECO:0000256" key="2">
    <source>
        <dbReference type="ARBA" id="ARBA00023125"/>
    </source>
</evidence>
<dbReference type="InterPro" id="IPR009057">
    <property type="entry name" value="Homeodomain-like_sf"/>
</dbReference>
<protein>
    <submittedName>
        <fullName evidence="6">TetR/AcrR family transcriptional regulator</fullName>
    </submittedName>
</protein>
<gene>
    <name evidence="6" type="ORF">L0C25_08420</name>
</gene>
<feature type="DNA-binding region" description="H-T-H motif" evidence="4">
    <location>
        <begin position="33"/>
        <end position="52"/>
    </location>
</feature>
<dbReference type="SUPFAM" id="SSF46689">
    <property type="entry name" value="Homeodomain-like"/>
    <property type="match status" value="1"/>
</dbReference>
<evidence type="ECO:0000259" key="5">
    <source>
        <dbReference type="PROSITE" id="PS50977"/>
    </source>
</evidence>
<evidence type="ECO:0000256" key="4">
    <source>
        <dbReference type="PROSITE-ProRule" id="PRU00335"/>
    </source>
</evidence>
<dbReference type="InterPro" id="IPR036271">
    <property type="entry name" value="Tet_transcr_reg_TetR-rel_C_sf"/>
</dbReference>
<dbReference type="Gene3D" id="1.10.357.10">
    <property type="entry name" value="Tetracycline Repressor, domain 2"/>
    <property type="match status" value="1"/>
</dbReference>
<evidence type="ECO:0000256" key="3">
    <source>
        <dbReference type="ARBA" id="ARBA00023163"/>
    </source>
</evidence>
<dbReference type="PANTHER" id="PTHR30055">
    <property type="entry name" value="HTH-TYPE TRANSCRIPTIONAL REGULATOR RUTR"/>
    <property type="match status" value="1"/>
</dbReference>
<dbReference type="InterPro" id="IPR001647">
    <property type="entry name" value="HTH_TetR"/>
</dbReference>
<dbReference type="Pfam" id="PF00440">
    <property type="entry name" value="TetR_N"/>
    <property type="match status" value="1"/>
</dbReference>
<keyword evidence="3" id="KW-0804">Transcription</keyword>
<dbReference type="KEGG" id="sgrg:L0C25_08420"/>
<dbReference type="RefSeq" id="WP_271636807.1">
    <property type="nucleotide sequence ID" value="NZ_CP094970.1"/>
</dbReference>
<evidence type="ECO:0000256" key="1">
    <source>
        <dbReference type="ARBA" id="ARBA00023015"/>
    </source>
</evidence>
<dbReference type="PANTHER" id="PTHR30055:SF234">
    <property type="entry name" value="HTH-TYPE TRANSCRIPTIONAL REGULATOR BETI"/>
    <property type="match status" value="1"/>
</dbReference>
<dbReference type="Proteomes" id="UP001164390">
    <property type="component" value="Chromosome"/>
</dbReference>
<dbReference type="AlphaFoldDB" id="A0AA46YPQ0"/>
<name>A0AA46YPQ0_9ACTN</name>
<proteinExistence type="predicted"/>
<dbReference type="GO" id="GO:0003700">
    <property type="term" value="F:DNA-binding transcription factor activity"/>
    <property type="evidence" value="ECO:0007669"/>
    <property type="project" value="TreeGrafter"/>
</dbReference>
<keyword evidence="2 4" id="KW-0238">DNA-binding</keyword>
<dbReference type="GO" id="GO:0000976">
    <property type="term" value="F:transcription cis-regulatory region binding"/>
    <property type="evidence" value="ECO:0007669"/>
    <property type="project" value="TreeGrafter"/>
</dbReference>
<dbReference type="InterPro" id="IPR050109">
    <property type="entry name" value="HTH-type_TetR-like_transc_reg"/>
</dbReference>
<evidence type="ECO:0000313" key="7">
    <source>
        <dbReference type="Proteomes" id="UP001164390"/>
    </source>
</evidence>